<keyword evidence="5" id="KW-0206">Cytoskeleton</keyword>
<dbReference type="Proteomes" id="UP000314986">
    <property type="component" value="Unassembled WGS sequence"/>
</dbReference>
<dbReference type="GO" id="GO:0007015">
    <property type="term" value="P:actin filament organization"/>
    <property type="evidence" value="ECO:0007669"/>
    <property type="project" value="InterPro"/>
</dbReference>
<evidence type="ECO:0000256" key="1">
    <source>
        <dbReference type="ARBA" id="ARBA00004245"/>
    </source>
</evidence>
<keyword evidence="7" id="KW-1185">Reference proteome</keyword>
<reference evidence="7" key="2">
    <citation type="journal article" date="2007" name="PLoS Biol.">
        <title>Survey sequencing and comparative analysis of the elephant shark (Callorhinchus milii) genome.</title>
        <authorList>
            <person name="Venkatesh B."/>
            <person name="Kirkness E.F."/>
            <person name="Loh Y.H."/>
            <person name="Halpern A.L."/>
            <person name="Lee A.P."/>
            <person name="Johnson J."/>
            <person name="Dandona N."/>
            <person name="Viswanathan L.D."/>
            <person name="Tay A."/>
            <person name="Venter J.C."/>
            <person name="Strausberg R.L."/>
            <person name="Brenner S."/>
        </authorList>
    </citation>
    <scope>NUCLEOTIDE SEQUENCE [LARGE SCALE GENOMIC DNA]</scope>
</reference>
<reference evidence="7" key="1">
    <citation type="journal article" date="2006" name="Science">
        <title>Ancient noncoding elements conserved in the human genome.</title>
        <authorList>
            <person name="Venkatesh B."/>
            <person name="Kirkness E.F."/>
            <person name="Loh Y.H."/>
            <person name="Halpern A.L."/>
            <person name="Lee A.P."/>
            <person name="Johnson J."/>
            <person name="Dandona N."/>
            <person name="Viswanathan L.D."/>
            <person name="Tay A."/>
            <person name="Venter J.C."/>
            <person name="Strausberg R.L."/>
            <person name="Brenner S."/>
        </authorList>
    </citation>
    <scope>NUCLEOTIDE SEQUENCE [LARGE SCALE GENOMIC DNA]</scope>
</reference>
<name>A0A4W3ICR8_CALMI</name>
<dbReference type="Gene3D" id="1.20.5.110">
    <property type="match status" value="1"/>
</dbReference>
<evidence type="ECO:0000313" key="6">
    <source>
        <dbReference type="Ensembl" id="ENSCMIP00000028069.1"/>
    </source>
</evidence>
<dbReference type="GO" id="GO:0008064">
    <property type="term" value="P:regulation of actin polymerization or depolymerization"/>
    <property type="evidence" value="ECO:0007669"/>
    <property type="project" value="TreeGrafter"/>
</dbReference>
<evidence type="ECO:0000313" key="7">
    <source>
        <dbReference type="Proteomes" id="UP000314986"/>
    </source>
</evidence>
<accession>A0A4W3ICR8</accession>
<dbReference type="InParanoid" id="A0A4W3ICR8"/>
<evidence type="ECO:0000256" key="4">
    <source>
        <dbReference type="ARBA" id="ARBA00023054"/>
    </source>
</evidence>
<evidence type="ECO:0000256" key="5">
    <source>
        <dbReference type="ARBA" id="ARBA00023212"/>
    </source>
</evidence>
<sequence>MVDFQIIFLRNCLAIEGQDNPVQREIHQDWANRDSIKKIPEFLNSFDMSCCSRLATLIEKLTSLDQRIEYTEVRVTTGETLT</sequence>
<protein>
    <submittedName>
        <fullName evidence="6">Uncharacterized protein</fullName>
    </submittedName>
</protein>
<reference evidence="7" key="3">
    <citation type="journal article" date="2014" name="Nature">
        <title>Elephant shark genome provides unique insights into gnathostome evolution.</title>
        <authorList>
            <consortium name="International Elephant Shark Genome Sequencing Consortium"/>
            <person name="Venkatesh B."/>
            <person name="Lee A.P."/>
            <person name="Ravi V."/>
            <person name="Maurya A.K."/>
            <person name="Lian M.M."/>
            <person name="Swann J.B."/>
            <person name="Ohta Y."/>
            <person name="Flajnik M.F."/>
            <person name="Sutoh Y."/>
            <person name="Kasahara M."/>
            <person name="Hoon S."/>
            <person name="Gangu V."/>
            <person name="Roy S.W."/>
            <person name="Irimia M."/>
            <person name="Korzh V."/>
            <person name="Kondrychyn I."/>
            <person name="Lim Z.W."/>
            <person name="Tay B.H."/>
            <person name="Tohari S."/>
            <person name="Kong K.W."/>
            <person name="Ho S."/>
            <person name="Lorente-Galdos B."/>
            <person name="Quilez J."/>
            <person name="Marques-Bonet T."/>
            <person name="Raney B.J."/>
            <person name="Ingham P.W."/>
            <person name="Tay A."/>
            <person name="Hillier L.W."/>
            <person name="Minx P."/>
            <person name="Boehm T."/>
            <person name="Wilson R.K."/>
            <person name="Brenner S."/>
            <person name="Warren W.C."/>
        </authorList>
    </citation>
    <scope>NUCLEOTIDE SEQUENCE [LARGE SCALE GENOMIC DNA]</scope>
</reference>
<evidence type="ECO:0000256" key="2">
    <source>
        <dbReference type="ARBA" id="ARBA00005620"/>
    </source>
</evidence>
<dbReference type="STRING" id="7868.ENSCMIP00000028069"/>
<reference evidence="6" key="4">
    <citation type="submission" date="2025-08" db="UniProtKB">
        <authorList>
            <consortium name="Ensembl"/>
        </authorList>
    </citation>
    <scope>IDENTIFICATION</scope>
</reference>
<dbReference type="GeneTree" id="ENSGT00390000011082"/>
<dbReference type="InterPro" id="IPR033378">
    <property type="entry name" value="BRICK1"/>
</dbReference>
<dbReference type="Ensembl" id="ENSCMIT00000028512.1">
    <property type="protein sequence ID" value="ENSCMIP00000028069.1"/>
    <property type="gene ID" value="ENSCMIG00000012204.1"/>
</dbReference>
<keyword evidence="4" id="KW-0175">Coiled coil</keyword>
<dbReference type="GO" id="GO:0048870">
    <property type="term" value="P:cell motility"/>
    <property type="evidence" value="ECO:0007669"/>
    <property type="project" value="TreeGrafter"/>
</dbReference>
<keyword evidence="3" id="KW-0963">Cytoplasm</keyword>
<dbReference type="PANTHER" id="PTHR33668">
    <property type="entry name" value="PROTEIN BRICK1"/>
    <property type="match status" value="1"/>
</dbReference>
<dbReference type="GO" id="GO:0044877">
    <property type="term" value="F:protein-containing complex binding"/>
    <property type="evidence" value="ECO:0007669"/>
    <property type="project" value="InterPro"/>
</dbReference>
<comment type="subcellular location">
    <subcellularLocation>
        <location evidence="1">Cytoplasm</location>
        <location evidence="1">Cytoskeleton</location>
    </subcellularLocation>
</comment>
<dbReference type="GO" id="GO:0005856">
    <property type="term" value="C:cytoskeleton"/>
    <property type="evidence" value="ECO:0007669"/>
    <property type="project" value="UniProtKB-SubCell"/>
</dbReference>
<proteinExistence type="inferred from homology"/>
<comment type="similarity">
    <text evidence="2">Belongs to the BRK1 family.</text>
</comment>
<dbReference type="PANTHER" id="PTHR33668:SF1">
    <property type="entry name" value="PROTEIN BRICK1"/>
    <property type="match status" value="1"/>
</dbReference>
<gene>
    <name evidence="6" type="primary">LOC103182379</name>
</gene>
<dbReference type="GO" id="GO:0031209">
    <property type="term" value="C:SCAR complex"/>
    <property type="evidence" value="ECO:0007669"/>
    <property type="project" value="InterPro"/>
</dbReference>
<dbReference type="AlphaFoldDB" id="A0A4W3ICR8"/>
<evidence type="ECO:0000256" key="3">
    <source>
        <dbReference type="ARBA" id="ARBA00022490"/>
    </source>
</evidence>
<reference evidence="6" key="5">
    <citation type="submission" date="2025-09" db="UniProtKB">
        <authorList>
            <consortium name="Ensembl"/>
        </authorList>
    </citation>
    <scope>IDENTIFICATION</scope>
</reference>
<organism evidence="6 7">
    <name type="scientific">Callorhinchus milii</name>
    <name type="common">Ghost shark</name>
    <dbReference type="NCBI Taxonomy" id="7868"/>
    <lineage>
        <taxon>Eukaryota</taxon>
        <taxon>Metazoa</taxon>
        <taxon>Chordata</taxon>
        <taxon>Craniata</taxon>
        <taxon>Vertebrata</taxon>
        <taxon>Chondrichthyes</taxon>
        <taxon>Holocephali</taxon>
        <taxon>Chimaeriformes</taxon>
        <taxon>Callorhinchidae</taxon>
        <taxon>Callorhinchus</taxon>
    </lineage>
</organism>